<proteinExistence type="predicted"/>
<evidence type="ECO:0000313" key="1">
    <source>
        <dbReference type="EMBL" id="CAG8803230.1"/>
    </source>
</evidence>
<protein>
    <submittedName>
        <fullName evidence="1">16780_t:CDS:1</fullName>
    </submittedName>
</protein>
<dbReference type="EMBL" id="CAJVQC010062980">
    <property type="protein sequence ID" value="CAG8803230.1"/>
    <property type="molecule type" value="Genomic_DNA"/>
</dbReference>
<keyword evidence="2" id="KW-1185">Reference proteome</keyword>
<dbReference type="Proteomes" id="UP000789920">
    <property type="component" value="Unassembled WGS sequence"/>
</dbReference>
<organism evidence="1 2">
    <name type="scientific">Racocetra persica</name>
    <dbReference type="NCBI Taxonomy" id="160502"/>
    <lineage>
        <taxon>Eukaryota</taxon>
        <taxon>Fungi</taxon>
        <taxon>Fungi incertae sedis</taxon>
        <taxon>Mucoromycota</taxon>
        <taxon>Glomeromycotina</taxon>
        <taxon>Glomeromycetes</taxon>
        <taxon>Diversisporales</taxon>
        <taxon>Gigasporaceae</taxon>
        <taxon>Racocetra</taxon>
    </lineage>
</organism>
<name>A0ACA9RPP2_9GLOM</name>
<reference evidence="1" key="1">
    <citation type="submission" date="2021-06" db="EMBL/GenBank/DDBJ databases">
        <authorList>
            <person name="Kallberg Y."/>
            <person name="Tangrot J."/>
            <person name="Rosling A."/>
        </authorList>
    </citation>
    <scope>NUCLEOTIDE SEQUENCE</scope>
    <source>
        <strain evidence="1">MA461A</strain>
    </source>
</reference>
<accession>A0ACA9RPP2</accession>
<gene>
    <name evidence="1" type="ORF">RPERSI_LOCUS21477</name>
</gene>
<feature type="non-terminal residue" evidence="1">
    <location>
        <position position="1"/>
    </location>
</feature>
<sequence length="99" mass="11443">SRAKRTMGDSLEIDIDSVIDRLLEGCRPGKQVQLAEFEIKYLCTKAREIFISQPILLELEAPIKICGEIQLNFINIQIFAFVTDIIPKQKYQMQHNTVY</sequence>
<evidence type="ECO:0000313" key="2">
    <source>
        <dbReference type="Proteomes" id="UP000789920"/>
    </source>
</evidence>
<comment type="caution">
    <text evidence="1">The sequence shown here is derived from an EMBL/GenBank/DDBJ whole genome shotgun (WGS) entry which is preliminary data.</text>
</comment>